<name>A0A6A1VTV9_9ROSI</name>
<feature type="region of interest" description="Disordered" evidence="1">
    <location>
        <begin position="1"/>
        <end position="103"/>
    </location>
</feature>
<sequence length="154" mass="16907">MAGNFKWGTKTHYIIFKGPKGQKQPKDHKGPSTTRNKGHTQLGPQTHQPNSKRHNTTPSRTAYTVARDGESKPTPATKEPRGEAQPKKKKEILGTPNPRASGVAHRELGARVGLPNRDDVGDLESLMPTKGRMLVGKHLDVTEKTSPEQEPPLL</sequence>
<dbReference type="Proteomes" id="UP000516437">
    <property type="component" value="Chromosome 4"/>
</dbReference>
<reference evidence="2 3" key="1">
    <citation type="journal article" date="2019" name="Plant Biotechnol. J.">
        <title>The red bayberry genome and genetic basis of sex determination.</title>
        <authorList>
            <person name="Jia H.M."/>
            <person name="Jia H.J."/>
            <person name="Cai Q.L."/>
            <person name="Wang Y."/>
            <person name="Zhao H.B."/>
            <person name="Yang W.F."/>
            <person name="Wang G.Y."/>
            <person name="Li Y.H."/>
            <person name="Zhan D.L."/>
            <person name="Shen Y.T."/>
            <person name="Niu Q.F."/>
            <person name="Chang L."/>
            <person name="Qiu J."/>
            <person name="Zhao L."/>
            <person name="Xie H.B."/>
            <person name="Fu W.Y."/>
            <person name="Jin J."/>
            <person name="Li X.W."/>
            <person name="Jiao Y."/>
            <person name="Zhou C.C."/>
            <person name="Tu T."/>
            <person name="Chai C.Y."/>
            <person name="Gao J.L."/>
            <person name="Fan L.J."/>
            <person name="van de Weg E."/>
            <person name="Wang J.Y."/>
            <person name="Gao Z.S."/>
        </authorList>
    </citation>
    <scope>NUCLEOTIDE SEQUENCE [LARGE SCALE GENOMIC DNA]</scope>
    <source>
        <tissue evidence="2">Leaves</tissue>
    </source>
</reference>
<comment type="caution">
    <text evidence="2">The sequence shown here is derived from an EMBL/GenBank/DDBJ whole genome shotgun (WGS) entry which is preliminary data.</text>
</comment>
<accession>A0A6A1VTV9</accession>
<gene>
    <name evidence="2" type="ORF">CJ030_MR4G000592</name>
</gene>
<organism evidence="2 3">
    <name type="scientific">Morella rubra</name>
    <name type="common">Chinese bayberry</name>
    <dbReference type="NCBI Taxonomy" id="262757"/>
    <lineage>
        <taxon>Eukaryota</taxon>
        <taxon>Viridiplantae</taxon>
        <taxon>Streptophyta</taxon>
        <taxon>Embryophyta</taxon>
        <taxon>Tracheophyta</taxon>
        <taxon>Spermatophyta</taxon>
        <taxon>Magnoliopsida</taxon>
        <taxon>eudicotyledons</taxon>
        <taxon>Gunneridae</taxon>
        <taxon>Pentapetalae</taxon>
        <taxon>rosids</taxon>
        <taxon>fabids</taxon>
        <taxon>Fagales</taxon>
        <taxon>Myricaceae</taxon>
        <taxon>Morella</taxon>
    </lineage>
</organism>
<evidence type="ECO:0000313" key="2">
    <source>
        <dbReference type="EMBL" id="KAB1216359.1"/>
    </source>
</evidence>
<dbReference type="EMBL" id="RXIC02000022">
    <property type="protein sequence ID" value="KAB1216359.1"/>
    <property type="molecule type" value="Genomic_DNA"/>
</dbReference>
<proteinExistence type="predicted"/>
<evidence type="ECO:0000256" key="1">
    <source>
        <dbReference type="SAM" id="MobiDB-lite"/>
    </source>
</evidence>
<dbReference type="AlphaFoldDB" id="A0A6A1VTV9"/>
<evidence type="ECO:0000313" key="3">
    <source>
        <dbReference type="Proteomes" id="UP000516437"/>
    </source>
</evidence>
<protein>
    <submittedName>
        <fullName evidence="2">Uncharacterized protein</fullName>
    </submittedName>
</protein>
<keyword evidence="3" id="KW-1185">Reference proteome</keyword>